<organism evidence="1 2">
    <name type="scientific">Laccaria amethystina LaAM-08-1</name>
    <dbReference type="NCBI Taxonomy" id="1095629"/>
    <lineage>
        <taxon>Eukaryota</taxon>
        <taxon>Fungi</taxon>
        <taxon>Dikarya</taxon>
        <taxon>Basidiomycota</taxon>
        <taxon>Agaricomycotina</taxon>
        <taxon>Agaricomycetes</taxon>
        <taxon>Agaricomycetidae</taxon>
        <taxon>Agaricales</taxon>
        <taxon>Agaricineae</taxon>
        <taxon>Hydnangiaceae</taxon>
        <taxon>Laccaria</taxon>
    </lineage>
</organism>
<dbReference type="EMBL" id="KN838560">
    <property type="protein sequence ID" value="KIK05355.1"/>
    <property type="molecule type" value="Genomic_DNA"/>
</dbReference>
<sequence>MIRLAKLQSRFFQPISSHPINPTMSRNPLCNALVHTPSSVGNASLTFQLIF</sequence>
<accession>A0A0C9WZU5</accession>
<reference evidence="1 2" key="1">
    <citation type="submission" date="2014-04" db="EMBL/GenBank/DDBJ databases">
        <authorList>
            <consortium name="DOE Joint Genome Institute"/>
            <person name="Kuo A."/>
            <person name="Kohler A."/>
            <person name="Nagy L.G."/>
            <person name="Floudas D."/>
            <person name="Copeland A."/>
            <person name="Barry K.W."/>
            <person name="Cichocki N."/>
            <person name="Veneault-Fourrey C."/>
            <person name="LaButti K."/>
            <person name="Lindquist E.A."/>
            <person name="Lipzen A."/>
            <person name="Lundell T."/>
            <person name="Morin E."/>
            <person name="Murat C."/>
            <person name="Sun H."/>
            <person name="Tunlid A."/>
            <person name="Henrissat B."/>
            <person name="Grigoriev I.V."/>
            <person name="Hibbett D.S."/>
            <person name="Martin F."/>
            <person name="Nordberg H.P."/>
            <person name="Cantor M.N."/>
            <person name="Hua S.X."/>
        </authorList>
    </citation>
    <scope>NUCLEOTIDE SEQUENCE [LARGE SCALE GENOMIC DNA]</scope>
    <source>
        <strain evidence="1 2">LaAM-08-1</strain>
    </source>
</reference>
<gene>
    <name evidence="1" type="ORF">K443DRAFT_675167</name>
</gene>
<name>A0A0C9WZU5_9AGAR</name>
<dbReference type="Proteomes" id="UP000054477">
    <property type="component" value="Unassembled WGS sequence"/>
</dbReference>
<dbReference type="AlphaFoldDB" id="A0A0C9WZU5"/>
<proteinExistence type="predicted"/>
<reference evidence="2" key="2">
    <citation type="submission" date="2015-01" db="EMBL/GenBank/DDBJ databases">
        <title>Evolutionary Origins and Diversification of the Mycorrhizal Mutualists.</title>
        <authorList>
            <consortium name="DOE Joint Genome Institute"/>
            <consortium name="Mycorrhizal Genomics Consortium"/>
            <person name="Kohler A."/>
            <person name="Kuo A."/>
            <person name="Nagy L.G."/>
            <person name="Floudas D."/>
            <person name="Copeland A."/>
            <person name="Barry K.W."/>
            <person name="Cichocki N."/>
            <person name="Veneault-Fourrey C."/>
            <person name="LaButti K."/>
            <person name="Lindquist E.A."/>
            <person name="Lipzen A."/>
            <person name="Lundell T."/>
            <person name="Morin E."/>
            <person name="Murat C."/>
            <person name="Riley R."/>
            <person name="Ohm R."/>
            <person name="Sun H."/>
            <person name="Tunlid A."/>
            <person name="Henrissat B."/>
            <person name="Grigoriev I.V."/>
            <person name="Hibbett D.S."/>
            <person name="Martin F."/>
        </authorList>
    </citation>
    <scope>NUCLEOTIDE SEQUENCE [LARGE SCALE GENOMIC DNA]</scope>
    <source>
        <strain evidence="2">LaAM-08-1</strain>
    </source>
</reference>
<evidence type="ECO:0000313" key="2">
    <source>
        <dbReference type="Proteomes" id="UP000054477"/>
    </source>
</evidence>
<dbReference type="HOGENOM" id="CLU_3106731_0_0_1"/>
<protein>
    <submittedName>
        <fullName evidence="1">Uncharacterized protein</fullName>
    </submittedName>
</protein>
<keyword evidence="2" id="KW-1185">Reference proteome</keyword>
<evidence type="ECO:0000313" key="1">
    <source>
        <dbReference type="EMBL" id="KIK05355.1"/>
    </source>
</evidence>